<reference evidence="3" key="1">
    <citation type="submission" date="2019-02" db="EMBL/GenBank/DDBJ databases">
        <authorList>
            <consortium name="Genoscope - CEA"/>
            <person name="William W."/>
        </authorList>
    </citation>
    <scope>NUCLEOTIDE SEQUENCE [LARGE SCALE GENOMIC DNA]</scope>
    <source>
        <strain evidence="3">YSy11</strain>
    </source>
</reference>
<dbReference type="GO" id="GO:0004407">
    <property type="term" value="F:histone deacetylase activity"/>
    <property type="evidence" value="ECO:0007669"/>
    <property type="project" value="TreeGrafter"/>
</dbReference>
<evidence type="ECO:0000259" key="2">
    <source>
        <dbReference type="Pfam" id="PF00850"/>
    </source>
</evidence>
<dbReference type="AlphaFoldDB" id="A0A653DXR9"/>
<dbReference type="CDD" id="cd09996">
    <property type="entry name" value="HDAC_classII_1"/>
    <property type="match status" value="1"/>
</dbReference>
<dbReference type="Pfam" id="PF00850">
    <property type="entry name" value="Hist_deacetyl"/>
    <property type="match status" value="1"/>
</dbReference>
<dbReference type="GO" id="GO:0005737">
    <property type="term" value="C:cytoplasm"/>
    <property type="evidence" value="ECO:0007669"/>
    <property type="project" value="TreeGrafter"/>
</dbReference>
<comment type="similarity">
    <text evidence="1">Belongs to the histone deacetylase family.</text>
</comment>
<dbReference type="PRINTS" id="PR01270">
    <property type="entry name" value="HDASUPER"/>
</dbReference>
<dbReference type="InterPro" id="IPR037138">
    <property type="entry name" value="His_deacetylse_dom_sf"/>
</dbReference>
<dbReference type="PANTHER" id="PTHR10625">
    <property type="entry name" value="HISTONE DEACETYLASE HDAC1-RELATED"/>
    <property type="match status" value="1"/>
</dbReference>
<keyword evidence="3" id="KW-0378">Hydrolase</keyword>
<dbReference type="GO" id="GO:0040029">
    <property type="term" value="P:epigenetic regulation of gene expression"/>
    <property type="evidence" value="ECO:0007669"/>
    <property type="project" value="TreeGrafter"/>
</dbReference>
<dbReference type="InterPro" id="IPR023801">
    <property type="entry name" value="His_deacetylse_dom"/>
</dbReference>
<dbReference type="SUPFAM" id="SSF52768">
    <property type="entry name" value="Arginase/deacetylase"/>
    <property type="match status" value="1"/>
</dbReference>
<name>A0A653DXR9_9PSED</name>
<gene>
    <name evidence="3" type="ORF">PMYSY11_0129</name>
</gene>
<dbReference type="Gene3D" id="3.40.800.20">
    <property type="entry name" value="Histone deacetylase domain"/>
    <property type="match status" value="1"/>
</dbReference>
<sequence length="369" mass="40328">MRRTAFFSKEICFWHDPGPCGPFDKPGGFIQPLAAAEHPETKRRIRNLLEVSGLLEQLQQPRSTPARIEDLARFHTQRYLDWLQAESKKNFGDAGDCAPFRQDAFEIASHSAGLAIDAMRHVLKGEADNAYALTRPPSHHAERDRGRGFCLLGNIPVAIETVRAEGLVKRVAVVDWDVHHGNGTEQAFYDNAEVLTISLHHEHNYPVDSGDACDRGEGDGFGYNLNIPLPPGCGGGAYRAAFEKLVLPALERFQPDMIVVACGFDAAAFDPLGTMLLTSLEYAWMTGQLIEAAERLCAGRLVMTHEGGYSEGYVPFCAQAVLETLSGIKTAVVDPAAEDVSRWGGQNVQPHQLALIESLQGHLDDISAG</sequence>
<dbReference type="EMBL" id="LR215729">
    <property type="protein sequence ID" value="VEV95176.1"/>
    <property type="molecule type" value="Genomic_DNA"/>
</dbReference>
<proteinExistence type="inferred from homology"/>
<accession>A0A653DXR9</accession>
<protein>
    <submittedName>
        <fullName evidence="3">Histone deacetylase-like amidohydrolase</fullName>
        <ecNumber evidence="3">3.5.1.-</ecNumber>
    </submittedName>
</protein>
<dbReference type="EC" id="3.5.1.-" evidence="3"/>
<dbReference type="GO" id="GO:0016787">
    <property type="term" value="F:hydrolase activity"/>
    <property type="evidence" value="ECO:0007669"/>
    <property type="project" value="UniProtKB-KW"/>
</dbReference>
<dbReference type="InterPro" id="IPR000286">
    <property type="entry name" value="HDACs"/>
</dbReference>
<feature type="domain" description="Histone deacetylase" evidence="2">
    <location>
        <begin position="38"/>
        <end position="324"/>
    </location>
</feature>
<evidence type="ECO:0000313" key="3">
    <source>
        <dbReference type="EMBL" id="VEV95176.1"/>
    </source>
</evidence>
<organism evidence="3">
    <name type="scientific">Pseudomonas marincola</name>
    <dbReference type="NCBI Taxonomy" id="437900"/>
    <lineage>
        <taxon>Bacteria</taxon>
        <taxon>Pseudomonadati</taxon>
        <taxon>Pseudomonadota</taxon>
        <taxon>Gammaproteobacteria</taxon>
        <taxon>Pseudomonadales</taxon>
        <taxon>Pseudomonadaceae</taxon>
        <taxon>Pseudomonas</taxon>
    </lineage>
</organism>
<dbReference type="InterPro" id="IPR023696">
    <property type="entry name" value="Ureohydrolase_dom_sf"/>
</dbReference>
<dbReference type="RefSeq" id="WP_150547278.1">
    <property type="nucleotide sequence ID" value="NZ_LR215729.2"/>
</dbReference>
<dbReference type="PANTHER" id="PTHR10625:SF31">
    <property type="entry name" value="HISTONE DEACETYLASE DOMAIN-CONTAINING PROTEIN"/>
    <property type="match status" value="1"/>
</dbReference>
<evidence type="ECO:0000256" key="1">
    <source>
        <dbReference type="ARBA" id="ARBA00005947"/>
    </source>
</evidence>